<feature type="domain" description="HTH merR-type" evidence="3">
    <location>
        <begin position="15"/>
        <end position="80"/>
    </location>
</feature>
<dbReference type="EMBL" id="JAOZYB010000374">
    <property type="protein sequence ID" value="MEB3967066.1"/>
    <property type="molecule type" value="Genomic_DNA"/>
</dbReference>
<dbReference type="SUPFAM" id="SSF46955">
    <property type="entry name" value="Putative DNA-binding domain"/>
    <property type="match status" value="1"/>
</dbReference>
<gene>
    <name evidence="4" type="ORF">OKJ48_43555</name>
</gene>
<evidence type="ECO:0000259" key="3">
    <source>
        <dbReference type="PROSITE" id="PS50937"/>
    </source>
</evidence>
<dbReference type="InterPro" id="IPR009061">
    <property type="entry name" value="DNA-bd_dom_put_sf"/>
</dbReference>
<dbReference type="PANTHER" id="PTHR30204">
    <property type="entry name" value="REDOX-CYCLING DRUG-SENSING TRANSCRIPTIONAL ACTIVATOR SOXR"/>
    <property type="match status" value="1"/>
</dbReference>
<keyword evidence="1" id="KW-0238">DNA-binding</keyword>
<dbReference type="Gene3D" id="1.10.1660.10">
    <property type="match status" value="1"/>
</dbReference>
<feature type="compositionally biased region" description="Low complexity" evidence="2">
    <location>
        <begin position="134"/>
        <end position="150"/>
    </location>
</feature>
<proteinExistence type="predicted"/>
<evidence type="ECO:0000313" key="5">
    <source>
        <dbReference type="Proteomes" id="UP001352223"/>
    </source>
</evidence>
<reference evidence="4 5" key="1">
    <citation type="submission" date="2022-10" db="EMBL/GenBank/DDBJ databases">
        <authorList>
            <person name="Xie J."/>
            <person name="Shen N."/>
        </authorList>
    </citation>
    <scope>NUCLEOTIDE SEQUENCE [LARGE SCALE GENOMIC DNA]</scope>
    <source>
        <strain evidence="4 5">DSM 41681</strain>
    </source>
</reference>
<keyword evidence="5" id="KW-1185">Reference proteome</keyword>
<dbReference type="CDD" id="cd01109">
    <property type="entry name" value="HTH_YyaN"/>
    <property type="match status" value="1"/>
</dbReference>
<protein>
    <submittedName>
        <fullName evidence="4">MerR family transcriptional regulator</fullName>
    </submittedName>
</protein>
<comment type="caution">
    <text evidence="4">The sequence shown here is derived from an EMBL/GenBank/DDBJ whole genome shotgun (WGS) entry which is preliminary data.</text>
</comment>
<dbReference type="PROSITE" id="PS50937">
    <property type="entry name" value="HTH_MERR_2"/>
    <property type="match status" value="1"/>
</dbReference>
<evidence type="ECO:0000256" key="2">
    <source>
        <dbReference type="SAM" id="MobiDB-lite"/>
    </source>
</evidence>
<dbReference type="Proteomes" id="UP001352223">
    <property type="component" value="Unassembled WGS sequence"/>
</dbReference>
<dbReference type="SMART" id="SM00422">
    <property type="entry name" value="HTH_MERR"/>
    <property type="match status" value="1"/>
</dbReference>
<dbReference type="InterPro" id="IPR047057">
    <property type="entry name" value="MerR_fam"/>
</dbReference>
<feature type="region of interest" description="Disordered" evidence="2">
    <location>
        <begin position="131"/>
        <end position="150"/>
    </location>
</feature>
<dbReference type="Pfam" id="PF13411">
    <property type="entry name" value="MerR_1"/>
    <property type="match status" value="1"/>
</dbReference>
<evidence type="ECO:0000256" key="1">
    <source>
        <dbReference type="ARBA" id="ARBA00023125"/>
    </source>
</evidence>
<name>A0ABU6CSW6_9ACTN</name>
<organism evidence="4 5">
    <name type="scientific">Streptomyces kunmingensis</name>
    <dbReference type="NCBI Taxonomy" id="68225"/>
    <lineage>
        <taxon>Bacteria</taxon>
        <taxon>Bacillati</taxon>
        <taxon>Actinomycetota</taxon>
        <taxon>Actinomycetes</taxon>
        <taxon>Kitasatosporales</taxon>
        <taxon>Streptomycetaceae</taxon>
        <taxon>Streptomyces</taxon>
    </lineage>
</organism>
<accession>A0ABU6CSW6</accession>
<sequence>MPSTSRPTTYTRDDLARIAGLTPDVLRWFEDEGLIDLGSDAAPAGGDRVYHPAHLRWLEFLNHLRSTGMPLAEMTQYMELTRGGDATVAERRHLLEVHRARAGAQVEGMTATLRQLDWKISFYRERERAMSAGPAPAARTATRRAAPARR</sequence>
<dbReference type="PANTHER" id="PTHR30204:SF98">
    <property type="entry name" value="HTH-TYPE TRANSCRIPTIONAL REGULATOR ADHR"/>
    <property type="match status" value="1"/>
</dbReference>
<dbReference type="RefSeq" id="WP_324776980.1">
    <property type="nucleotide sequence ID" value="NZ_BAAATS010000058.1"/>
</dbReference>
<dbReference type="InterPro" id="IPR000551">
    <property type="entry name" value="MerR-type_HTH_dom"/>
</dbReference>
<evidence type="ECO:0000313" key="4">
    <source>
        <dbReference type="EMBL" id="MEB3967066.1"/>
    </source>
</evidence>